<dbReference type="InterPro" id="IPR052262">
    <property type="entry name" value="E2F-SERTA_domain_protein"/>
</dbReference>
<dbReference type="GeneTree" id="ENSGT00940000168703"/>
<organism evidence="3 4">
    <name type="scientific">Nothobranchius furzeri</name>
    <name type="common">Turquoise killifish</name>
    <dbReference type="NCBI Taxonomy" id="105023"/>
    <lineage>
        <taxon>Eukaryota</taxon>
        <taxon>Metazoa</taxon>
        <taxon>Chordata</taxon>
        <taxon>Craniata</taxon>
        <taxon>Vertebrata</taxon>
        <taxon>Euteleostomi</taxon>
        <taxon>Actinopterygii</taxon>
        <taxon>Neopterygii</taxon>
        <taxon>Teleostei</taxon>
        <taxon>Neoteleostei</taxon>
        <taxon>Acanthomorphata</taxon>
        <taxon>Ovalentaria</taxon>
        <taxon>Atherinomorphae</taxon>
        <taxon>Cyprinodontiformes</taxon>
        <taxon>Nothobranchiidae</taxon>
        <taxon>Nothobranchius</taxon>
    </lineage>
</organism>
<feature type="region of interest" description="Disordered" evidence="1">
    <location>
        <begin position="138"/>
        <end position="164"/>
    </location>
</feature>
<evidence type="ECO:0000313" key="3">
    <source>
        <dbReference type="Ensembl" id="ENSNFUP00015020753.1"/>
    </source>
</evidence>
<dbReference type="GO" id="GO:0005634">
    <property type="term" value="C:nucleus"/>
    <property type="evidence" value="ECO:0007669"/>
    <property type="project" value="TreeGrafter"/>
</dbReference>
<feature type="domain" description="SERTA" evidence="2">
    <location>
        <begin position="25"/>
        <end position="72"/>
    </location>
</feature>
<reference evidence="3" key="3">
    <citation type="submission" date="2025-09" db="UniProtKB">
        <authorList>
            <consortium name="Ensembl"/>
        </authorList>
    </citation>
    <scope>IDENTIFICATION</scope>
</reference>
<dbReference type="AlphaFoldDB" id="A0A8C6LLH9"/>
<dbReference type="Ensembl" id="ENSNFUT00015021729.1">
    <property type="protein sequence ID" value="ENSNFUP00015020753.1"/>
    <property type="gene ID" value="ENSNFUG00015010060.1"/>
</dbReference>
<keyword evidence="4" id="KW-1185">Reference proteome</keyword>
<dbReference type="PROSITE" id="PS51053">
    <property type="entry name" value="SERTA"/>
    <property type="match status" value="1"/>
</dbReference>
<accession>A0A8C6LLH9</accession>
<evidence type="ECO:0000256" key="1">
    <source>
        <dbReference type="SAM" id="MobiDB-lite"/>
    </source>
</evidence>
<dbReference type="Proteomes" id="UP000694548">
    <property type="component" value="Chromosome sgr06"/>
</dbReference>
<proteinExistence type="predicted"/>
<evidence type="ECO:0000313" key="4">
    <source>
        <dbReference type="Proteomes" id="UP000694548"/>
    </source>
</evidence>
<dbReference type="PANTHER" id="PTHR16277">
    <property type="entry name" value="CELL DIVISION CYCLE ASSOCIATED PROTEIN 4/SERTA DOMAIN-CONTAINING PROTEIN 2"/>
    <property type="match status" value="1"/>
</dbReference>
<dbReference type="InterPro" id="IPR009263">
    <property type="entry name" value="SERTA_dom"/>
</dbReference>
<reference evidence="3" key="2">
    <citation type="submission" date="2025-08" db="UniProtKB">
        <authorList>
            <consortium name="Ensembl"/>
        </authorList>
    </citation>
    <scope>IDENTIFICATION</scope>
</reference>
<reference evidence="3" key="1">
    <citation type="submission" date="2014-08" db="EMBL/GenBank/DDBJ databases">
        <authorList>
            <person name="Senf B."/>
            <person name="Petzold A."/>
            <person name="Downie B.R."/>
            <person name="Koch P."/>
            <person name="Platzer M."/>
        </authorList>
    </citation>
    <scope>NUCLEOTIDE SEQUENCE [LARGE SCALE GENOMIC DNA]</scope>
    <source>
        <strain evidence="3">GRZ</strain>
    </source>
</reference>
<dbReference type="PANTHER" id="PTHR16277:SF13">
    <property type="entry name" value="SERTA DOMAIN-CONTAINING PROTEIN 3"/>
    <property type="match status" value="1"/>
</dbReference>
<protein>
    <recommendedName>
        <fullName evidence="2">SERTA domain-containing protein</fullName>
    </recommendedName>
</protein>
<feature type="region of interest" description="Disordered" evidence="1">
    <location>
        <begin position="72"/>
        <end position="105"/>
    </location>
</feature>
<dbReference type="Pfam" id="PF06031">
    <property type="entry name" value="SERTA"/>
    <property type="match status" value="1"/>
</dbReference>
<evidence type="ECO:0000259" key="2">
    <source>
        <dbReference type="PROSITE" id="PS51053"/>
    </source>
</evidence>
<feature type="compositionally biased region" description="Polar residues" evidence="1">
    <location>
        <begin position="74"/>
        <end position="98"/>
    </location>
</feature>
<sequence length="265" mass="28519">MILKGQKRKLPSEDVEVPDQSSPLWESQRQFVFSVSLNKYQRSQELPEPSLRRSVLIANTLRQISLEACRSPPLDQQASEPSCSSTLSPQNNAANRSCCSGEPSVPMTEDEDWGLMATDSDFSLSAAISSILTALDSTVDGSPQAAPRTPLRSLENLSGPSEGGVAMEAGRTSYMDDVTMEDLFQDIDSSQLEKDMGVLGLRSGAGGCSAGNDVIRYLPPLTPPSSHPFSFSAEPLQHCSCTAAAVPQVLVFLTRCYPGTFEPRG</sequence>
<name>A0A8C6LLH9_NOTFU</name>
<feature type="region of interest" description="Disordered" evidence="1">
    <location>
        <begin position="1"/>
        <end position="23"/>
    </location>
</feature>